<keyword evidence="3" id="KW-1185">Reference proteome</keyword>
<dbReference type="Gene3D" id="1.10.3290.10">
    <property type="entry name" value="Fido-like domain"/>
    <property type="match status" value="1"/>
</dbReference>
<evidence type="ECO:0000313" key="3">
    <source>
        <dbReference type="Proteomes" id="UP000675781"/>
    </source>
</evidence>
<feature type="domain" description="Fido" evidence="1">
    <location>
        <begin position="102"/>
        <end position="248"/>
    </location>
</feature>
<accession>A0A941ITS5</accession>
<reference evidence="2" key="1">
    <citation type="submission" date="2021-04" db="EMBL/GenBank/DDBJ databases">
        <title>Genome based classification of Actinospica acidithermotolerans sp. nov., an actinobacterium isolated from an Indonesian hot spring.</title>
        <authorList>
            <person name="Kusuma A.B."/>
            <person name="Putra K.E."/>
            <person name="Nafisah S."/>
            <person name="Loh J."/>
            <person name="Nouioui I."/>
            <person name="Goodfellow M."/>
        </authorList>
    </citation>
    <scope>NUCLEOTIDE SEQUENCE</scope>
    <source>
        <strain evidence="2">CSCA 57</strain>
    </source>
</reference>
<sequence length="270" mass="27862">MQADPLAAVAALPGVDEAVERSRVAVDRLRGHKVLRSRSAQVTAESALRGARASAALAGADWPLEELRRRTDLGDEPGAAAVRGALRISGELSELLPVLRQAPAQALTRMHLLAAAGTADSTGIGRPRLAGEKVEAEPAMPQPPVDAQEAAARLTALTGVLASSSKAPALVVASIAHAELLSIAAFGWGDGLIARALFRLLLVDRGLDPNSLAVPEVGWVELGLPAYREALAAYAQGTAAGIAEWITACAQALELGAQESMAVCEALMRG</sequence>
<dbReference type="AlphaFoldDB" id="A0A941ITS5"/>
<name>A0A941ITS5_9ACTN</name>
<evidence type="ECO:0000259" key="1">
    <source>
        <dbReference type="PROSITE" id="PS51459"/>
    </source>
</evidence>
<dbReference type="InterPro" id="IPR003812">
    <property type="entry name" value="Fido"/>
</dbReference>
<comment type="caution">
    <text evidence="2">The sequence shown here is derived from an EMBL/GenBank/DDBJ whole genome shotgun (WGS) entry which is preliminary data.</text>
</comment>
<evidence type="ECO:0000313" key="2">
    <source>
        <dbReference type="EMBL" id="MBR7836338.1"/>
    </source>
</evidence>
<dbReference type="InterPro" id="IPR036597">
    <property type="entry name" value="Fido-like_dom_sf"/>
</dbReference>
<dbReference type="Proteomes" id="UP000675781">
    <property type="component" value="Unassembled WGS sequence"/>
</dbReference>
<proteinExistence type="predicted"/>
<dbReference type="PROSITE" id="PS51459">
    <property type="entry name" value="FIDO"/>
    <property type="match status" value="1"/>
</dbReference>
<dbReference type="EMBL" id="JAGSOG010000136">
    <property type="protein sequence ID" value="MBR7836338.1"/>
    <property type="molecule type" value="Genomic_DNA"/>
</dbReference>
<protein>
    <recommendedName>
        <fullName evidence="1">Fido domain-containing protein</fullName>
    </recommendedName>
</protein>
<dbReference type="SUPFAM" id="SSF140931">
    <property type="entry name" value="Fic-like"/>
    <property type="match status" value="1"/>
</dbReference>
<organism evidence="2 3">
    <name type="scientific">Actinospica durhamensis</name>
    <dbReference type="NCBI Taxonomy" id="1508375"/>
    <lineage>
        <taxon>Bacteria</taxon>
        <taxon>Bacillati</taxon>
        <taxon>Actinomycetota</taxon>
        <taxon>Actinomycetes</taxon>
        <taxon>Catenulisporales</taxon>
        <taxon>Actinospicaceae</taxon>
        <taxon>Actinospica</taxon>
    </lineage>
</organism>
<gene>
    <name evidence="2" type="ORF">KDL01_23880</name>
</gene>